<feature type="domain" description="DUF6534" evidence="3">
    <location>
        <begin position="142"/>
        <end position="230"/>
    </location>
</feature>
<dbReference type="OrthoDB" id="2792133at2759"/>
<dbReference type="STRING" id="1314783.A0A165LEP6"/>
<evidence type="ECO:0000256" key="1">
    <source>
        <dbReference type="SAM" id="MobiDB-lite"/>
    </source>
</evidence>
<accession>A0A165LEP6</accession>
<dbReference type="EMBL" id="KV429132">
    <property type="protein sequence ID" value="KZT64317.1"/>
    <property type="molecule type" value="Genomic_DNA"/>
</dbReference>
<feature type="transmembrane region" description="Helical" evidence="2">
    <location>
        <begin position="90"/>
        <end position="109"/>
    </location>
</feature>
<name>A0A165LEP6_9APHY</name>
<reference evidence="4 5" key="1">
    <citation type="journal article" date="2016" name="Mol. Biol. Evol.">
        <title>Comparative Genomics of Early-Diverging Mushroom-Forming Fungi Provides Insights into the Origins of Lignocellulose Decay Capabilities.</title>
        <authorList>
            <person name="Nagy L.G."/>
            <person name="Riley R."/>
            <person name="Tritt A."/>
            <person name="Adam C."/>
            <person name="Daum C."/>
            <person name="Floudas D."/>
            <person name="Sun H."/>
            <person name="Yadav J.S."/>
            <person name="Pangilinan J."/>
            <person name="Larsson K.H."/>
            <person name="Matsuura K."/>
            <person name="Barry K."/>
            <person name="Labutti K."/>
            <person name="Kuo R."/>
            <person name="Ohm R.A."/>
            <person name="Bhattacharya S.S."/>
            <person name="Shirouzu T."/>
            <person name="Yoshinaga Y."/>
            <person name="Martin F.M."/>
            <person name="Grigoriev I.V."/>
            <person name="Hibbett D.S."/>
        </authorList>
    </citation>
    <scope>NUCLEOTIDE SEQUENCE [LARGE SCALE GENOMIC DNA]</scope>
    <source>
        <strain evidence="4 5">L-15889</strain>
    </source>
</reference>
<organism evidence="4 5">
    <name type="scientific">Daedalea quercina L-15889</name>
    <dbReference type="NCBI Taxonomy" id="1314783"/>
    <lineage>
        <taxon>Eukaryota</taxon>
        <taxon>Fungi</taxon>
        <taxon>Dikarya</taxon>
        <taxon>Basidiomycota</taxon>
        <taxon>Agaricomycotina</taxon>
        <taxon>Agaricomycetes</taxon>
        <taxon>Polyporales</taxon>
        <taxon>Fomitopsis</taxon>
    </lineage>
</organism>
<gene>
    <name evidence="4" type="ORF">DAEQUDRAFT_39287</name>
</gene>
<proteinExistence type="predicted"/>
<dbReference type="Proteomes" id="UP000076727">
    <property type="component" value="Unassembled WGS sequence"/>
</dbReference>
<dbReference type="AlphaFoldDB" id="A0A165LEP6"/>
<keyword evidence="2" id="KW-1133">Transmembrane helix</keyword>
<dbReference type="Pfam" id="PF20152">
    <property type="entry name" value="DUF6534"/>
    <property type="match status" value="1"/>
</dbReference>
<feature type="region of interest" description="Disordered" evidence="1">
    <location>
        <begin position="250"/>
        <end position="281"/>
    </location>
</feature>
<evidence type="ECO:0000259" key="3">
    <source>
        <dbReference type="Pfam" id="PF20152"/>
    </source>
</evidence>
<feature type="transmembrane region" description="Helical" evidence="2">
    <location>
        <begin position="205"/>
        <end position="225"/>
    </location>
</feature>
<dbReference type="PANTHER" id="PTHR40465">
    <property type="entry name" value="CHROMOSOME 1, WHOLE GENOME SHOTGUN SEQUENCE"/>
    <property type="match status" value="1"/>
</dbReference>
<feature type="transmembrane region" description="Helical" evidence="2">
    <location>
        <begin position="6"/>
        <end position="29"/>
    </location>
</feature>
<keyword evidence="2" id="KW-0812">Transmembrane</keyword>
<protein>
    <recommendedName>
        <fullName evidence="3">DUF6534 domain-containing protein</fullName>
    </recommendedName>
</protein>
<dbReference type="PANTHER" id="PTHR40465:SF1">
    <property type="entry name" value="DUF6534 DOMAIN-CONTAINING PROTEIN"/>
    <property type="match status" value="1"/>
</dbReference>
<keyword evidence="2" id="KW-0472">Membrane</keyword>
<evidence type="ECO:0000313" key="4">
    <source>
        <dbReference type="EMBL" id="KZT64317.1"/>
    </source>
</evidence>
<evidence type="ECO:0000256" key="2">
    <source>
        <dbReference type="SAM" id="Phobius"/>
    </source>
</evidence>
<feature type="compositionally biased region" description="Polar residues" evidence="1">
    <location>
        <begin position="252"/>
        <end position="281"/>
    </location>
</feature>
<evidence type="ECO:0000313" key="5">
    <source>
        <dbReference type="Proteomes" id="UP000076727"/>
    </source>
</evidence>
<dbReference type="InterPro" id="IPR045339">
    <property type="entry name" value="DUF6534"/>
</dbReference>
<keyword evidence="5" id="KW-1185">Reference proteome</keyword>
<sequence length="281" mass="31181">MAGIEFLLGTTIGCGLVGAILSQFLYGLSMTQGVYYFWVYREDSRRLKGLVAWWLLLDTVKEAIALQVLYEDLITNHANLDSIAHLSIAYGAQNILGWILVFSVQCFYINNIKQILQHHRYHNLITGIAFVLAILTLLAGSADAYITGVLWWTLGTARSGLHSPTENVVNRLIKYNADRGIILCMVQLIALATYIYDIHSGTTNITAAIYFAEFNVYCNTGMAALNMRKHMRGTLEDQYSVEIMPMSHGAVDSNNTSSGSESQVASPHTPLLPTSNPRIKE</sequence>
<feature type="transmembrane region" description="Helical" evidence="2">
    <location>
        <begin position="121"/>
        <end position="138"/>
    </location>
</feature>